<dbReference type="InterPro" id="IPR017871">
    <property type="entry name" value="ABC_transporter-like_CS"/>
</dbReference>
<evidence type="ECO:0000256" key="4">
    <source>
        <dbReference type="ARBA" id="ARBA00022741"/>
    </source>
</evidence>
<keyword evidence="4" id="KW-0547">Nucleotide-binding</keyword>
<evidence type="ECO:0000256" key="7">
    <source>
        <dbReference type="ARBA" id="ARBA00023136"/>
    </source>
</evidence>
<dbReference type="Pfam" id="PF00664">
    <property type="entry name" value="ABC_membrane"/>
    <property type="match status" value="2"/>
</dbReference>
<keyword evidence="10" id="KW-0732">Signal</keyword>
<dbReference type="GO" id="GO:0016887">
    <property type="term" value="F:ATP hydrolysis activity"/>
    <property type="evidence" value="ECO:0007669"/>
    <property type="project" value="InterPro"/>
</dbReference>
<evidence type="ECO:0000259" key="12">
    <source>
        <dbReference type="PROSITE" id="PS50929"/>
    </source>
</evidence>
<dbReference type="SUPFAM" id="SSF90123">
    <property type="entry name" value="ABC transporter transmembrane region"/>
    <property type="match status" value="2"/>
</dbReference>
<dbReference type="InterPro" id="IPR011527">
    <property type="entry name" value="ABC1_TM_dom"/>
</dbReference>
<feature type="domain" description="ABC transporter" evidence="11">
    <location>
        <begin position="470"/>
        <end position="715"/>
    </location>
</feature>
<feature type="signal peptide" evidence="10">
    <location>
        <begin position="1"/>
        <end position="24"/>
    </location>
</feature>
<evidence type="ECO:0000256" key="1">
    <source>
        <dbReference type="ARBA" id="ARBA00004141"/>
    </source>
</evidence>
<keyword evidence="2" id="KW-0813">Transport</keyword>
<reference evidence="13" key="1">
    <citation type="submission" date="2021-01" db="EMBL/GenBank/DDBJ databases">
        <authorList>
            <person name="Corre E."/>
            <person name="Pelletier E."/>
            <person name="Niang G."/>
            <person name="Scheremetjew M."/>
            <person name="Finn R."/>
            <person name="Kale V."/>
            <person name="Holt S."/>
            <person name="Cochrane G."/>
            <person name="Meng A."/>
            <person name="Brown T."/>
            <person name="Cohen L."/>
        </authorList>
    </citation>
    <scope>NUCLEOTIDE SEQUENCE</scope>
    <source>
        <strain evidence="13">CCMP1594</strain>
    </source>
</reference>
<feature type="transmembrane region" description="Helical" evidence="9">
    <location>
        <begin position="373"/>
        <end position="397"/>
    </location>
</feature>
<feature type="domain" description="ABC transmembrane type-1" evidence="12">
    <location>
        <begin position="825"/>
        <end position="1105"/>
    </location>
</feature>
<feature type="transmembrane region" description="Helical" evidence="9">
    <location>
        <begin position="192"/>
        <end position="215"/>
    </location>
</feature>
<feature type="transmembrane region" description="Helical" evidence="9">
    <location>
        <begin position="865"/>
        <end position="891"/>
    </location>
</feature>
<dbReference type="FunFam" id="1.20.1560.10:FF:000006">
    <property type="entry name" value="ATP-binding cassette, sub-family C (CFTR/MRP), member 9"/>
    <property type="match status" value="1"/>
</dbReference>
<feature type="region of interest" description="Disordered" evidence="8">
    <location>
        <begin position="715"/>
        <end position="792"/>
    </location>
</feature>
<dbReference type="CDD" id="cd03250">
    <property type="entry name" value="ABCC_MRP_domain1"/>
    <property type="match status" value="1"/>
</dbReference>
<evidence type="ECO:0000313" key="13">
    <source>
        <dbReference type="EMBL" id="CAE0824755.1"/>
    </source>
</evidence>
<name>A0A7S4LEW0_9EUGL</name>
<evidence type="ECO:0000256" key="8">
    <source>
        <dbReference type="SAM" id="MobiDB-lite"/>
    </source>
</evidence>
<feature type="compositionally biased region" description="Low complexity" evidence="8">
    <location>
        <begin position="766"/>
        <end position="775"/>
    </location>
</feature>
<keyword evidence="5" id="KW-0067">ATP-binding</keyword>
<dbReference type="InterPro" id="IPR003439">
    <property type="entry name" value="ABC_transporter-like_ATP-bd"/>
</dbReference>
<accession>A0A7S4LEW0</accession>
<feature type="transmembrane region" description="Helical" evidence="9">
    <location>
        <begin position="409"/>
        <end position="427"/>
    </location>
</feature>
<dbReference type="SMART" id="SM00382">
    <property type="entry name" value="AAA"/>
    <property type="match status" value="2"/>
</dbReference>
<keyword evidence="6 9" id="KW-1133">Transmembrane helix</keyword>
<evidence type="ECO:0000256" key="6">
    <source>
        <dbReference type="ARBA" id="ARBA00022989"/>
    </source>
</evidence>
<keyword evidence="3 9" id="KW-0812">Transmembrane</keyword>
<gene>
    <name evidence="13" type="ORF">EGYM00163_LOCUS35990</name>
</gene>
<feature type="compositionally biased region" description="Acidic residues" evidence="8">
    <location>
        <begin position="717"/>
        <end position="727"/>
    </location>
</feature>
<feature type="transmembrane region" description="Helical" evidence="9">
    <location>
        <begin position="293"/>
        <end position="312"/>
    </location>
</feature>
<dbReference type="FunFam" id="3.40.50.300:FF:000838">
    <property type="entry name" value="ABC multidrug transporter (Eurofung)"/>
    <property type="match status" value="1"/>
</dbReference>
<dbReference type="GO" id="GO:0016020">
    <property type="term" value="C:membrane"/>
    <property type="evidence" value="ECO:0007669"/>
    <property type="project" value="UniProtKB-SubCell"/>
</dbReference>
<dbReference type="PANTHER" id="PTHR24223:SF461">
    <property type="entry name" value="ATP-BINDING CASSETTE SUB-FAMILY C MEMBER SUR"/>
    <property type="match status" value="1"/>
</dbReference>
<evidence type="ECO:0000256" key="10">
    <source>
        <dbReference type="SAM" id="SignalP"/>
    </source>
</evidence>
<organism evidence="13">
    <name type="scientific">Eutreptiella gymnastica</name>
    <dbReference type="NCBI Taxonomy" id="73025"/>
    <lineage>
        <taxon>Eukaryota</taxon>
        <taxon>Discoba</taxon>
        <taxon>Euglenozoa</taxon>
        <taxon>Euglenida</taxon>
        <taxon>Spirocuta</taxon>
        <taxon>Euglenophyceae</taxon>
        <taxon>Eutreptiales</taxon>
        <taxon>Eutreptiaceae</taxon>
        <taxon>Eutreptiella</taxon>
    </lineage>
</organism>
<dbReference type="InterPro" id="IPR050173">
    <property type="entry name" value="ABC_transporter_C-like"/>
</dbReference>
<protein>
    <recommendedName>
        <fullName evidence="14">ATP-dependent transporter ycf16</fullName>
    </recommendedName>
</protein>
<dbReference type="GO" id="GO:0005524">
    <property type="term" value="F:ATP binding"/>
    <property type="evidence" value="ECO:0007669"/>
    <property type="project" value="UniProtKB-KW"/>
</dbReference>
<feature type="compositionally biased region" description="Polar residues" evidence="8">
    <location>
        <begin position="756"/>
        <end position="765"/>
    </location>
</feature>
<evidence type="ECO:0000259" key="11">
    <source>
        <dbReference type="PROSITE" id="PS50893"/>
    </source>
</evidence>
<dbReference type="PROSITE" id="PS50929">
    <property type="entry name" value="ABC_TM1F"/>
    <property type="match status" value="2"/>
</dbReference>
<dbReference type="CDD" id="cd03244">
    <property type="entry name" value="ABCC_MRP_domain2"/>
    <property type="match status" value="1"/>
</dbReference>
<feature type="chain" id="PRO_5031343108" description="ATP-dependent transporter ycf16" evidence="10">
    <location>
        <begin position="25"/>
        <end position="1387"/>
    </location>
</feature>
<dbReference type="Gene3D" id="3.40.50.300">
    <property type="entry name" value="P-loop containing nucleotide triphosphate hydrolases"/>
    <property type="match status" value="2"/>
</dbReference>
<dbReference type="FunFam" id="1.20.1560.10:FF:000010">
    <property type="entry name" value="Multidrug resistance-associated ABC transporter"/>
    <property type="match status" value="1"/>
</dbReference>
<comment type="subcellular location">
    <subcellularLocation>
        <location evidence="1">Membrane</location>
        <topology evidence="1">Multi-pass membrane protein</topology>
    </subcellularLocation>
</comment>
<proteinExistence type="predicted"/>
<dbReference type="PANTHER" id="PTHR24223">
    <property type="entry name" value="ATP-BINDING CASSETTE SUB-FAMILY C"/>
    <property type="match status" value="1"/>
</dbReference>
<feature type="transmembrane region" description="Helical" evidence="9">
    <location>
        <begin position="823"/>
        <end position="845"/>
    </location>
</feature>
<dbReference type="PROSITE" id="PS00211">
    <property type="entry name" value="ABC_TRANSPORTER_1"/>
    <property type="match status" value="1"/>
</dbReference>
<feature type="domain" description="ABC transmembrane type-1" evidence="12">
    <location>
        <begin position="150"/>
        <end position="436"/>
    </location>
</feature>
<feature type="domain" description="ABC transporter" evidence="11">
    <location>
        <begin position="1152"/>
        <end position="1380"/>
    </location>
</feature>
<dbReference type="FunFam" id="3.40.50.300:FF:000997">
    <property type="entry name" value="Multidrug resistance-associated protein 1"/>
    <property type="match status" value="1"/>
</dbReference>
<evidence type="ECO:0000256" key="3">
    <source>
        <dbReference type="ARBA" id="ARBA00022692"/>
    </source>
</evidence>
<dbReference type="GO" id="GO:0140359">
    <property type="term" value="F:ABC-type transporter activity"/>
    <property type="evidence" value="ECO:0007669"/>
    <property type="project" value="InterPro"/>
</dbReference>
<feature type="transmembrane region" description="Helical" evidence="9">
    <location>
        <begin position="948"/>
        <end position="978"/>
    </location>
</feature>
<sequence length="1387" mass="151854">MAYLGFSVCLVLCDLCLLWCLVCRRPPDYRKLSEADVSEGVPTPAPGPSVAVHPNDSGLVYTHDRVNFFFRITYSWATSLLREAYSHPVDMPRLGKLPLYDSAVQNFKTLHALWRRQVASKEADKVSLLRPIWRQFAVPMFVAWMCKQSADLLGFVGPVALKGVVQFMENQQNPEYEPPTEATVGDMLSNGWVLALTLFLAPFLQSLLLQMYYFLTVRVGSNVQSALLSMVYHKALSLNMETLPGDVTVGSIVSYMSVDASNIAMLFQNVHFCFTIPVQISLTLYLLYWNIGWAGPASLAVILLLFPIMGSLGKLSGGFQKRLLAQNDVRLKLINELLQGMKVIKFYAWESMFVDKIVAEREVQLHILLRRKLCGAAIVSIALSTPALITFTGFFLFTLWSDVPLSPGLAFSALSLFNILMLPMIVLPPTIQSCINAVISANRIIKFLLMPTMDRNFLHMDRNTDADVAIKVDGMFRWDLYKPASPPSSPTEDPEAPPADAEPPRNLLFDFRVQVPPGSLTMVVGSVGAGKSTLVKAMLGDVPCQSGDVHIHGRVAYVAQHAAIFNATLRNNILFGAAFDEKKYAQVVAASGLEQDLKILPDSDKTEIGEKGINLSGGQKQRVSIARALYSDPDIVIFDDPLSALDAHVGEHVFTQAVQEMLVARGKTVIMATHQLQYLKFAHKVLLIKENQIKMQGTMEELAAAGCDLSAETYSPMEEDEEAESDDAAGAVSENGESGHLTADGSGRSQDFPGVRQSSVGTADNSSFRSRAGSRGVRRRGHTINSDNADQDKGKLIAAEEREIGAVGWNVYSTYFKSCGTKWIVLLVVVQVAARSVTILSSLFLSEWSAQSEKPVPDHSVGYYLGVFGAISLAAALVSAVGNLCICFAAVGSAERLHHKMLDCIVRCPMSFYDTTPLGRIINRFSNDVATVDMQLPDYLNQSFQMTLILVSALVTVVAVTPVLAVLLIPVGAIYFWLQNFYRCTSRELQRLNNITKSPIFAHLSETLGGITTIRAYNQSSQSFLTNMEHVDGNALAFMLLNSAQRWIGLRLDILGAIVVSSTAFAGIANAQYLSPGLTGLALTYAWTFVSYVSFTIRSCADAEMKMNSVERMLHYTGLEGEMPSLLPLDVSPADMQPPVPPDWPSKGGIAFHNLDACYRPGLPLVLKGVSLKIAGGERIGVCGRTGSGKTSLLLALFRMLRTEGGQVLIDGVDISKIPLTVLRSRMAVIPQDAVLFTGTVRGNLDPAGQQPDDRLWEALRVAQLGDVVRSLDDEVAENGENFSMGQRQLFCLARAFIKKSRVLCLDEATASVDHETDRVIQGLIRTVFGGCTIITIAHRISTITDYDKVLVLGEGKVLEFDEPAVLLQRESMFKSLVDTANKQGGM</sequence>
<dbReference type="Gene3D" id="1.20.1560.10">
    <property type="entry name" value="ABC transporter type 1, transmembrane domain"/>
    <property type="match status" value="2"/>
</dbReference>
<dbReference type="Pfam" id="PF00005">
    <property type="entry name" value="ABC_tran"/>
    <property type="match status" value="2"/>
</dbReference>
<evidence type="ECO:0000256" key="2">
    <source>
        <dbReference type="ARBA" id="ARBA00022448"/>
    </source>
</evidence>
<evidence type="ECO:0008006" key="14">
    <source>
        <dbReference type="Google" id="ProtNLM"/>
    </source>
</evidence>
<dbReference type="SUPFAM" id="SSF52540">
    <property type="entry name" value="P-loop containing nucleoside triphosphate hydrolases"/>
    <property type="match status" value="2"/>
</dbReference>
<dbReference type="InterPro" id="IPR027417">
    <property type="entry name" value="P-loop_NTPase"/>
</dbReference>
<dbReference type="EMBL" id="HBJA01104395">
    <property type="protein sequence ID" value="CAE0824755.1"/>
    <property type="molecule type" value="Transcribed_RNA"/>
</dbReference>
<dbReference type="InterPro" id="IPR036640">
    <property type="entry name" value="ABC1_TM_sf"/>
</dbReference>
<dbReference type="PROSITE" id="PS50893">
    <property type="entry name" value="ABC_TRANSPORTER_2"/>
    <property type="match status" value="2"/>
</dbReference>
<evidence type="ECO:0000256" key="9">
    <source>
        <dbReference type="SAM" id="Phobius"/>
    </source>
</evidence>
<evidence type="ECO:0000256" key="5">
    <source>
        <dbReference type="ARBA" id="ARBA00022840"/>
    </source>
</evidence>
<keyword evidence="7 9" id="KW-0472">Membrane</keyword>
<dbReference type="InterPro" id="IPR003593">
    <property type="entry name" value="AAA+_ATPase"/>
</dbReference>